<evidence type="ECO:0000259" key="10">
    <source>
        <dbReference type="SMART" id="SM01280"/>
    </source>
</evidence>
<evidence type="ECO:0000256" key="7">
    <source>
        <dbReference type="ARBA" id="ARBA00022833"/>
    </source>
</evidence>
<evidence type="ECO:0000256" key="2">
    <source>
        <dbReference type="ARBA" id="ARBA00009679"/>
    </source>
</evidence>
<dbReference type="PANTHER" id="PTHR13454">
    <property type="entry name" value="PROTEIN MCM10 HOMOLOG"/>
    <property type="match status" value="1"/>
</dbReference>
<evidence type="ECO:0000256" key="6">
    <source>
        <dbReference type="ARBA" id="ARBA00022771"/>
    </source>
</evidence>
<feature type="domain" description="Replication factor Mcm10 C-terminal" evidence="10">
    <location>
        <begin position="336"/>
        <end position="639"/>
    </location>
</feature>
<keyword evidence="5" id="KW-0479">Metal-binding</keyword>
<accession>A0A1Y1K9Q4</accession>
<dbReference type="GO" id="GO:0043596">
    <property type="term" value="C:nuclear replication fork"/>
    <property type="evidence" value="ECO:0007669"/>
    <property type="project" value="TreeGrafter"/>
</dbReference>
<dbReference type="EMBL" id="GEZM01095141">
    <property type="protein sequence ID" value="JAV55487.1"/>
    <property type="molecule type" value="Transcribed_RNA"/>
</dbReference>
<dbReference type="InterPro" id="IPR055065">
    <property type="entry name" value="OB_MCM10"/>
</dbReference>
<keyword evidence="8" id="KW-0539">Nucleus</keyword>
<comment type="similarity">
    <text evidence="2">Belongs to the MCM10 family.</text>
</comment>
<dbReference type="InterPro" id="IPR012340">
    <property type="entry name" value="NA-bd_OB-fold"/>
</dbReference>
<dbReference type="GO" id="GO:0003697">
    <property type="term" value="F:single-stranded DNA binding"/>
    <property type="evidence" value="ECO:0007669"/>
    <property type="project" value="InterPro"/>
</dbReference>
<reference evidence="11" key="1">
    <citation type="journal article" date="2016" name="Sci. Rep.">
        <title>Molecular characterization of firefly nuptial gifts: a multi-omics approach sheds light on postcopulatory sexual selection.</title>
        <authorList>
            <person name="Al-Wathiqui N."/>
            <person name="Fallon T.R."/>
            <person name="South A."/>
            <person name="Weng J.K."/>
            <person name="Lewis S.M."/>
        </authorList>
    </citation>
    <scope>NUCLEOTIDE SEQUENCE</scope>
</reference>
<name>A0A1Y1K9Q4_PHOPY</name>
<keyword evidence="4" id="KW-0235">DNA replication</keyword>
<comment type="subcellular location">
    <subcellularLocation>
        <location evidence="1">Nucleus</location>
    </subcellularLocation>
</comment>
<evidence type="ECO:0000256" key="8">
    <source>
        <dbReference type="ARBA" id="ARBA00023242"/>
    </source>
</evidence>
<dbReference type="GO" id="GO:0006270">
    <property type="term" value="P:DNA replication initiation"/>
    <property type="evidence" value="ECO:0007669"/>
    <property type="project" value="InterPro"/>
</dbReference>
<dbReference type="Pfam" id="PF22379">
    <property type="entry name" value="OB_MCM10"/>
    <property type="match status" value="1"/>
</dbReference>
<keyword evidence="7" id="KW-0862">Zinc</keyword>
<evidence type="ECO:0000256" key="4">
    <source>
        <dbReference type="ARBA" id="ARBA00022705"/>
    </source>
</evidence>
<evidence type="ECO:0000313" key="11">
    <source>
        <dbReference type="EMBL" id="JAV55487.1"/>
    </source>
</evidence>
<dbReference type="Pfam" id="PF09329">
    <property type="entry name" value="zf-primase"/>
    <property type="match status" value="1"/>
</dbReference>
<dbReference type="InterPro" id="IPR015411">
    <property type="entry name" value="Rep_factor_Mcm10_C"/>
</dbReference>
<feature type="compositionally biased region" description="Basic and acidic residues" evidence="9">
    <location>
        <begin position="39"/>
        <end position="49"/>
    </location>
</feature>
<evidence type="ECO:0000256" key="1">
    <source>
        <dbReference type="ARBA" id="ARBA00004123"/>
    </source>
</evidence>
<protein>
    <recommendedName>
        <fullName evidence="3">Protein MCM10 homolog</fullName>
    </recommendedName>
</protein>
<evidence type="ECO:0000256" key="9">
    <source>
        <dbReference type="SAM" id="MobiDB-lite"/>
    </source>
</evidence>
<dbReference type="Pfam" id="PF24863">
    <property type="entry name" value="zf-CCCH_Mcm10"/>
    <property type="match status" value="1"/>
</dbReference>
<organism evidence="11">
    <name type="scientific">Photinus pyralis</name>
    <name type="common">Common eastern firefly</name>
    <name type="synonym">Lampyris pyralis</name>
    <dbReference type="NCBI Taxonomy" id="7054"/>
    <lineage>
        <taxon>Eukaryota</taxon>
        <taxon>Metazoa</taxon>
        <taxon>Ecdysozoa</taxon>
        <taxon>Arthropoda</taxon>
        <taxon>Hexapoda</taxon>
        <taxon>Insecta</taxon>
        <taxon>Pterygota</taxon>
        <taxon>Neoptera</taxon>
        <taxon>Endopterygota</taxon>
        <taxon>Coleoptera</taxon>
        <taxon>Polyphaga</taxon>
        <taxon>Elateriformia</taxon>
        <taxon>Elateroidea</taxon>
        <taxon>Lampyridae</taxon>
        <taxon>Lampyrinae</taxon>
        <taxon>Photinus</taxon>
    </lineage>
</organism>
<dbReference type="PANTHER" id="PTHR13454:SF11">
    <property type="entry name" value="PROTEIN MCM10 HOMOLOG"/>
    <property type="match status" value="1"/>
</dbReference>
<dbReference type="Pfam" id="PF09332">
    <property type="entry name" value="Mcm10"/>
    <property type="match status" value="1"/>
</dbReference>
<dbReference type="SMART" id="SM01280">
    <property type="entry name" value="Mcm10"/>
    <property type="match status" value="1"/>
</dbReference>
<dbReference type="Gene3D" id="2.40.50.140">
    <property type="entry name" value="Nucleic acid-binding proteins"/>
    <property type="match status" value="1"/>
</dbReference>
<evidence type="ECO:0000256" key="5">
    <source>
        <dbReference type="ARBA" id="ARBA00022723"/>
    </source>
</evidence>
<dbReference type="GO" id="GO:0003688">
    <property type="term" value="F:DNA replication origin binding"/>
    <property type="evidence" value="ECO:0007669"/>
    <property type="project" value="TreeGrafter"/>
</dbReference>
<dbReference type="InterPro" id="IPR056791">
    <property type="entry name" value="Znf_Mcm10_C"/>
</dbReference>
<proteinExistence type="inferred from homology"/>
<keyword evidence="6" id="KW-0863">Zinc-finger</keyword>
<dbReference type="InterPro" id="IPR015408">
    <property type="entry name" value="Znf_Mcm10/DnaG"/>
</dbReference>
<sequence length="652" mass="73420">MSDNELLDSLLAVINETPEPQPSFDKALTSLDNVLVQPAKEKLQSDRSTIHNGDTDSSEDEDNRDFENRQYTEYGRSIKHLLRTQASTSKQTSKQLWTAKPSTNQSESVRCEVLFGIQVANPLVTVTVLEERMGDRTFIPLSRIKAFTRNVSKSVDWVVAGAIVHKSPTKVSSKGKNFMVWTLSDLKMELKTISLFLFGRAYDELWKTTVGTVVGILNPSLLDARDGSKDEAQLSINNHQLVMLLGNSRDLGTCKSVKKGGERCTAFVNVSICEFCVYHIKTEYQKCSLRSELQSSFSGRGLNALRNKVLGKDQVFYAGKLYSAIPKNRQTARDQQRLKVLEGNSQSVVKRKMPPQKKAASQLEMDATQRCRDLERLKKLGVNSPVDLDNKIVKFNADHSREVSCTSALDAIQKLKESKAPTLSSSATIDLNLPITRKETIKARQNALTWVQTNGPIQKQDPNSVRGKGKKRALDVERFQEQDKKAKVEINSFSSDRFRKIMTATSAHNNLLAEIENERQEKYFQKLEMKERMEEKMATTYKVQCKAVRCLKCKYTNFSASDTCKTERHPLKVFDAVKRFFKCGECSNRTACLTVVPTLSCKNCGSSKWERTSMMKERTEKIAAPTLSIRGGEQVFTNSNISNANLDLLVPE</sequence>
<dbReference type="InterPro" id="IPR040184">
    <property type="entry name" value="Mcm10"/>
</dbReference>
<dbReference type="AlphaFoldDB" id="A0A1Y1K9Q4"/>
<evidence type="ECO:0000256" key="3">
    <source>
        <dbReference type="ARBA" id="ARBA00017770"/>
    </source>
</evidence>
<dbReference type="GO" id="GO:0008270">
    <property type="term" value="F:zinc ion binding"/>
    <property type="evidence" value="ECO:0007669"/>
    <property type="project" value="UniProtKB-KW"/>
</dbReference>
<dbReference type="FunFam" id="2.40.50.140:FF:000174">
    <property type="entry name" value="DNA replication licensing factor mcm10"/>
    <property type="match status" value="1"/>
</dbReference>
<feature type="region of interest" description="Disordered" evidence="9">
    <location>
        <begin position="39"/>
        <end position="65"/>
    </location>
</feature>